<dbReference type="InterPro" id="IPR017972">
    <property type="entry name" value="Cyt_P450_CS"/>
</dbReference>
<evidence type="ECO:0000256" key="2">
    <source>
        <dbReference type="ARBA" id="ARBA00004167"/>
    </source>
</evidence>
<evidence type="ECO:0000256" key="7">
    <source>
        <dbReference type="ARBA" id="ARBA00022989"/>
    </source>
</evidence>
<evidence type="ECO:0000313" key="14">
    <source>
        <dbReference type="EMBL" id="OVA07306.1"/>
    </source>
</evidence>
<evidence type="ECO:0000256" key="12">
    <source>
        <dbReference type="PIRSR" id="PIRSR602401-1"/>
    </source>
</evidence>
<evidence type="ECO:0000313" key="15">
    <source>
        <dbReference type="Proteomes" id="UP000195402"/>
    </source>
</evidence>
<comment type="similarity">
    <text evidence="3 13">Belongs to the cytochrome P450 family.</text>
</comment>
<feature type="binding site" description="axial binding residue" evidence="12">
    <location>
        <position position="68"/>
    </location>
    <ligand>
        <name>heme</name>
        <dbReference type="ChEBI" id="CHEBI:30413"/>
    </ligand>
    <ligandPart>
        <name>Fe</name>
        <dbReference type="ChEBI" id="CHEBI:18248"/>
    </ligandPart>
</feature>
<dbReference type="GO" id="GO:0016020">
    <property type="term" value="C:membrane"/>
    <property type="evidence" value="ECO:0007669"/>
    <property type="project" value="UniProtKB-SubCell"/>
</dbReference>
<proteinExistence type="inferred from homology"/>
<keyword evidence="4 12" id="KW-0349">Heme</keyword>
<keyword evidence="5" id="KW-0812">Transmembrane</keyword>
<evidence type="ECO:0000256" key="13">
    <source>
        <dbReference type="RuleBase" id="RU000461"/>
    </source>
</evidence>
<dbReference type="GO" id="GO:0004497">
    <property type="term" value="F:monooxygenase activity"/>
    <property type="evidence" value="ECO:0007669"/>
    <property type="project" value="UniProtKB-KW"/>
</dbReference>
<evidence type="ECO:0000256" key="1">
    <source>
        <dbReference type="ARBA" id="ARBA00001971"/>
    </source>
</evidence>
<evidence type="ECO:0000256" key="6">
    <source>
        <dbReference type="ARBA" id="ARBA00022723"/>
    </source>
</evidence>
<dbReference type="InParanoid" id="A0A200QA15"/>
<dbReference type="PRINTS" id="PR00463">
    <property type="entry name" value="EP450I"/>
</dbReference>
<dbReference type="OMA" id="RRRCIAW"/>
<evidence type="ECO:0000256" key="4">
    <source>
        <dbReference type="ARBA" id="ARBA00022617"/>
    </source>
</evidence>
<dbReference type="Pfam" id="PF00067">
    <property type="entry name" value="p450"/>
    <property type="match status" value="1"/>
</dbReference>
<keyword evidence="6 12" id="KW-0479">Metal-binding</keyword>
<keyword evidence="11" id="KW-0472">Membrane</keyword>
<comment type="caution">
    <text evidence="14">The sequence shown here is derived from an EMBL/GenBank/DDBJ whole genome shotgun (WGS) entry which is preliminary data.</text>
</comment>
<comment type="subcellular location">
    <subcellularLocation>
        <location evidence="2">Membrane</location>
        <topology evidence="2">Single-pass membrane protein</topology>
    </subcellularLocation>
</comment>
<keyword evidence="10 13" id="KW-0503">Monooxygenase</keyword>
<keyword evidence="15" id="KW-1185">Reference proteome</keyword>
<evidence type="ECO:0000256" key="10">
    <source>
        <dbReference type="ARBA" id="ARBA00023033"/>
    </source>
</evidence>
<dbReference type="InterPro" id="IPR036396">
    <property type="entry name" value="Cyt_P450_sf"/>
</dbReference>
<dbReference type="OrthoDB" id="2789670at2759"/>
<evidence type="ECO:0000256" key="3">
    <source>
        <dbReference type="ARBA" id="ARBA00010617"/>
    </source>
</evidence>
<dbReference type="GO" id="GO:0020037">
    <property type="term" value="F:heme binding"/>
    <property type="evidence" value="ECO:0007669"/>
    <property type="project" value="InterPro"/>
</dbReference>
<dbReference type="InterPro" id="IPR002401">
    <property type="entry name" value="Cyt_P450_E_grp-I"/>
</dbReference>
<keyword evidence="8 13" id="KW-0560">Oxidoreductase</keyword>
<keyword evidence="9 12" id="KW-0408">Iron</keyword>
<evidence type="ECO:0000256" key="9">
    <source>
        <dbReference type="ARBA" id="ARBA00023004"/>
    </source>
</evidence>
<reference evidence="14 15" key="1">
    <citation type="journal article" date="2017" name="Mol. Plant">
        <title>The Genome of Medicinal Plant Macleaya cordata Provides New Insights into Benzylisoquinoline Alkaloids Metabolism.</title>
        <authorList>
            <person name="Liu X."/>
            <person name="Liu Y."/>
            <person name="Huang P."/>
            <person name="Ma Y."/>
            <person name="Qing Z."/>
            <person name="Tang Q."/>
            <person name="Cao H."/>
            <person name="Cheng P."/>
            <person name="Zheng Y."/>
            <person name="Yuan Z."/>
            <person name="Zhou Y."/>
            <person name="Liu J."/>
            <person name="Tang Z."/>
            <person name="Zhuo Y."/>
            <person name="Zhang Y."/>
            <person name="Yu L."/>
            <person name="Huang J."/>
            <person name="Yang P."/>
            <person name="Peng Q."/>
            <person name="Zhang J."/>
            <person name="Jiang W."/>
            <person name="Zhang Z."/>
            <person name="Lin K."/>
            <person name="Ro D.K."/>
            <person name="Chen X."/>
            <person name="Xiong X."/>
            <person name="Shang Y."/>
            <person name="Huang S."/>
            <person name="Zeng J."/>
        </authorList>
    </citation>
    <scope>NUCLEOTIDE SEQUENCE [LARGE SCALE GENOMIC DNA]</scope>
    <source>
        <strain evidence="15">cv. BLH2017</strain>
        <tissue evidence="14">Root</tissue>
    </source>
</reference>
<accession>A0A200QA15</accession>
<dbReference type="GO" id="GO:0016717">
    <property type="term" value="F:oxidoreductase activity, acting on paired donors, with oxidation of a pair of donors resulting in the reduction of molecular oxygen to two molecules of water"/>
    <property type="evidence" value="ECO:0007669"/>
    <property type="project" value="UniProtKB-ARBA"/>
</dbReference>
<gene>
    <name evidence="14" type="ORF">BVC80_1603g6</name>
</gene>
<dbReference type="PANTHER" id="PTHR47944:SF10">
    <property type="entry name" value="CYTOCHROME P450 98A9"/>
    <property type="match status" value="1"/>
</dbReference>
<dbReference type="SUPFAM" id="SSF48264">
    <property type="entry name" value="Cytochrome P450"/>
    <property type="match status" value="1"/>
</dbReference>
<protein>
    <submittedName>
        <fullName evidence="14">Cytochrome P450</fullName>
    </submittedName>
</protein>
<dbReference type="PROSITE" id="PS00086">
    <property type="entry name" value="CYTOCHROME_P450"/>
    <property type="match status" value="1"/>
</dbReference>
<dbReference type="GO" id="GO:0033075">
    <property type="term" value="P:isoquinoline alkaloid biosynthetic process"/>
    <property type="evidence" value="ECO:0007669"/>
    <property type="project" value="UniProtKB-ARBA"/>
</dbReference>
<dbReference type="InterPro" id="IPR001128">
    <property type="entry name" value="Cyt_P450"/>
</dbReference>
<evidence type="ECO:0000256" key="8">
    <source>
        <dbReference type="ARBA" id="ARBA00023002"/>
    </source>
</evidence>
<dbReference type="Proteomes" id="UP000195402">
    <property type="component" value="Unassembled WGS sequence"/>
</dbReference>
<name>A0A200QA15_MACCD</name>
<comment type="cofactor">
    <cofactor evidence="1 12">
        <name>heme</name>
        <dbReference type="ChEBI" id="CHEBI:30413"/>
    </cofactor>
</comment>
<dbReference type="AlphaFoldDB" id="A0A200QA15"/>
<evidence type="ECO:0000256" key="5">
    <source>
        <dbReference type="ARBA" id="ARBA00022692"/>
    </source>
</evidence>
<dbReference type="GO" id="GO:0005506">
    <property type="term" value="F:iron ion binding"/>
    <property type="evidence" value="ECO:0007669"/>
    <property type="project" value="InterPro"/>
</dbReference>
<keyword evidence="7" id="KW-1133">Transmembrane helix</keyword>
<organism evidence="14 15">
    <name type="scientific">Macleaya cordata</name>
    <name type="common">Five-seeded plume-poppy</name>
    <name type="synonym">Bocconia cordata</name>
    <dbReference type="NCBI Taxonomy" id="56857"/>
    <lineage>
        <taxon>Eukaryota</taxon>
        <taxon>Viridiplantae</taxon>
        <taxon>Streptophyta</taxon>
        <taxon>Embryophyta</taxon>
        <taxon>Tracheophyta</taxon>
        <taxon>Spermatophyta</taxon>
        <taxon>Magnoliopsida</taxon>
        <taxon>Ranunculales</taxon>
        <taxon>Papaveraceae</taxon>
        <taxon>Papaveroideae</taxon>
        <taxon>Macleaya</taxon>
    </lineage>
</organism>
<dbReference type="EMBL" id="MVGT01002616">
    <property type="protein sequence ID" value="OVA07306.1"/>
    <property type="molecule type" value="Genomic_DNA"/>
</dbReference>
<sequence length="98" mass="11261">MLPHKANADVKIDGYDIPKGSKVWVISNDSIVWKKPLQFHPERFMNEDIDMKGHDFRLLPFGAGRRVCPGARLGINLVILMFDHLLHHFNWTPSEGVK</sequence>
<dbReference type="STRING" id="56857.A0A200QA15"/>
<evidence type="ECO:0000256" key="11">
    <source>
        <dbReference type="ARBA" id="ARBA00023136"/>
    </source>
</evidence>
<dbReference type="PANTHER" id="PTHR47944">
    <property type="entry name" value="CYTOCHROME P450 98A9"/>
    <property type="match status" value="1"/>
</dbReference>
<dbReference type="Gene3D" id="1.10.630.10">
    <property type="entry name" value="Cytochrome P450"/>
    <property type="match status" value="1"/>
</dbReference>